<accession>A0A6J8AFG6</accession>
<evidence type="ECO:0000313" key="3">
    <source>
        <dbReference type="Proteomes" id="UP000507470"/>
    </source>
</evidence>
<keyword evidence="3" id="KW-1185">Reference proteome</keyword>
<evidence type="ECO:0000313" key="2">
    <source>
        <dbReference type="EMBL" id="CAC5366770.1"/>
    </source>
</evidence>
<feature type="region of interest" description="Disordered" evidence="1">
    <location>
        <begin position="1"/>
        <end position="29"/>
    </location>
</feature>
<evidence type="ECO:0000256" key="1">
    <source>
        <dbReference type="SAM" id="MobiDB-lite"/>
    </source>
</evidence>
<dbReference type="Proteomes" id="UP000507470">
    <property type="component" value="Unassembled WGS sequence"/>
</dbReference>
<dbReference type="OrthoDB" id="6120070at2759"/>
<reference evidence="2 3" key="1">
    <citation type="submission" date="2020-06" db="EMBL/GenBank/DDBJ databases">
        <authorList>
            <person name="Li R."/>
            <person name="Bekaert M."/>
        </authorList>
    </citation>
    <scope>NUCLEOTIDE SEQUENCE [LARGE SCALE GENOMIC DNA]</scope>
    <source>
        <strain evidence="3">wild</strain>
    </source>
</reference>
<gene>
    <name evidence="2" type="ORF">MCOR_6922</name>
</gene>
<dbReference type="EMBL" id="CACVKT020001343">
    <property type="protein sequence ID" value="CAC5366770.1"/>
    <property type="molecule type" value="Genomic_DNA"/>
</dbReference>
<protein>
    <submittedName>
        <fullName evidence="2">Uncharacterized protein</fullName>
    </submittedName>
</protein>
<sequence length="383" mass="44436">MNDNTSKSSNDSELSSTDEEGYSSVSRRKRMRRSSFATLPKSLPQRIAREINMIIKKLGHVDLQVLQEEEISKRTFRRVTPITNVQKFIYHMKKFIDDILRYNRVKTSRLGVPEGLLRQLFGKFAELCCYGHDGVEFCNEANQSVWENLDGIENVASQPDLRLYKCGFNNKYTGEMITVKPREEDFESNEPPRKKYKRRGRNYAGSEADTYMSAENSDVIELDLQDSVLGQHAGQLLLDLNREYINKEANYYEDDRKINMPGMIVNGTYVYITVLDMTWKHYQKLRTNKTLDENDRATIYYTHAGKVSESFDRRVPETQQHGVDLIFKRYYYFKKYNKMNLGIINLLKCSKIGAPRPNPSSIAIQAIPTHHLCPFGQIIDQAC</sequence>
<dbReference type="AlphaFoldDB" id="A0A6J8AFG6"/>
<proteinExistence type="predicted"/>
<organism evidence="2 3">
    <name type="scientific">Mytilus coruscus</name>
    <name type="common">Sea mussel</name>
    <dbReference type="NCBI Taxonomy" id="42192"/>
    <lineage>
        <taxon>Eukaryota</taxon>
        <taxon>Metazoa</taxon>
        <taxon>Spiralia</taxon>
        <taxon>Lophotrochozoa</taxon>
        <taxon>Mollusca</taxon>
        <taxon>Bivalvia</taxon>
        <taxon>Autobranchia</taxon>
        <taxon>Pteriomorphia</taxon>
        <taxon>Mytilida</taxon>
        <taxon>Mytiloidea</taxon>
        <taxon>Mytilidae</taxon>
        <taxon>Mytilinae</taxon>
        <taxon>Mytilus</taxon>
    </lineage>
</organism>
<feature type="region of interest" description="Disordered" evidence="1">
    <location>
        <begin position="182"/>
        <end position="201"/>
    </location>
</feature>
<feature type="compositionally biased region" description="Polar residues" evidence="1">
    <location>
        <begin position="1"/>
        <end position="15"/>
    </location>
</feature>
<name>A0A6J8AFG6_MYTCO</name>